<dbReference type="OrthoDB" id="7063880at2"/>
<sequence length="88" mass="9903">MGINQRRHPRVSMKCRLRITHPTLGELIVQTRDLSDGGVYAQHPTLTEWPIGIQVQGQVLDLPIEAPVVNMELMRVDALGAGFRFLRS</sequence>
<dbReference type="InterPro" id="IPR009875">
    <property type="entry name" value="PilZ_domain"/>
</dbReference>
<name>A0A562QLM7_9PSED</name>
<dbReference type="AlphaFoldDB" id="A0A562QLM7"/>
<dbReference type="Pfam" id="PF07238">
    <property type="entry name" value="PilZ"/>
    <property type="match status" value="1"/>
</dbReference>
<organism evidence="2 3">
    <name type="scientific">Pseudomonas duriflava</name>
    <dbReference type="NCBI Taxonomy" id="459528"/>
    <lineage>
        <taxon>Bacteria</taxon>
        <taxon>Pseudomonadati</taxon>
        <taxon>Pseudomonadota</taxon>
        <taxon>Gammaproteobacteria</taxon>
        <taxon>Pseudomonadales</taxon>
        <taxon>Pseudomonadaceae</taxon>
        <taxon>Pseudomonas</taxon>
    </lineage>
</organism>
<reference evidence="2 3" key="1">
    <citation type="journal article" date="2015" name="Stand. Genomic Sci.">
        <title>Genomic Encyclopedia of Bacterial and Archaeal Type Strains, Phase III: the genomes of soil and plant-associated and newly described type strains.</title>
        <authorList>
            <person name="Whitman W.B."/>
            <person name="Woyke T."/>
            <person name="Klenk H.P."/>
            <person name="Zhou Y."/>
            <person name="Lilburn T.G."/>
            <person name="Beck B.J."/>
            <person name="De Vos P."/>
            <person name="Vandamme P."/>
            <person name="Eisen J.A."/>
            <person name="Garrity G."/>
            <person name="Hugenholtz P."/>
            <person name="Kyrpides N.C."/>
        </authorList>
    </citation>
    <scope>NUCLEOTIDE SEQUENCE [LARGE SCALE GENOMIC DNA]</scope>
    <source>
        <strain evidence="2 3">CGMCC 1.6858</strain>
    </source>
</reference>
<proteinExistence type="predicted"/>
<comment type="caution">
    <text evidence="2">The sequence shown here is derived from an EMBL/GenBank/DDBJ whole genome shotgun (WGS) entry which is preliminary data.</text>
</comment>
<feature type="domain" description="PilZ" evidence="1">
    <location>
        <begin position="4"/>
        <end position="86"/>
    </location>
</feature>
<evidence type="ECO:0000313" key="3">
    <source>
        <dbReference type="Proteomes" id="UP000316905"/>
    </source>
</evidence>
<dbReference type="GO" id="GO:0035438">
    <property type="term" value="F:cyclic-di-GMP binding"/>
    <property type="evidence" value="ECO:0007669"/>
    <property type="project" value="InterPro"/>
</dbReference>
<evidence type="ECO:0000259" key="1">
    <source>
        <dbReference type="Pfam" id="PF07238"/>
    </source>
</evidence>
<keyword evidence="3" id="KW-1185">Reference proteome</keyword>
<dbReference type="RefSeq" id="WP_145138560.1">
    <property type="nucleotide sequence ID" value="NZ_VLKY01000002.1"/>
</dbReference>
<accession>A0A562QLM7</accession>
<dbReference type="EMBL" id="VLKY01000002">
    <property type="protein sequence ID" value="TWI57662.1"/>
    <property type="molecule type" value="Genomic_DNA"/>
</dbReference>
<dbReference type="SUPFAM" id="SSF141371">
    <property type="entry name" value="PilZ domain-like"/>
    <property type="match status" value="1"/>
</dbReference>
<dbReference type="Proteomes" id="UP000316905">
    <property type="component" value="Unassembled WGS sequence"/>
</dbReference>
<gene>
    <name evidence="2" type="ORF">IQ22_00879</name>
</gene>
<protein>
    <submittedName>
        <fullName evidence="2">PilZ domain-containing protein</fullName>
    </submittedName>
</protein>
<evidence type="ECO:0000313" key="2">
    <source>
        <dbReference type="EMBL" id="TWI57662.1"/>
    </source>
</evidence>
<dbReference type="Gene3D" id="2.40.10.220">
    <property type="entry name" value="predicted glycosyltransferase like domains"/>
    <property type="match status" value="1"/>
</dbReference>